<dbReference type="AlphaFoldDB" id="A0A4Z2IJ26"/>
<reference evidence="2 3" key="1">
    <citation type="submission" date="2019-03" db="EMBL/GenBank/DDBJ databases">
        <title>First draft genome of Liparis tanakae, snailfish: a comprehensive survey of snailfish specific genes.</title>
        <authorList>
            <person name="Kim W."/>
            <person name="Song I."/>
            <person name="Jeong J.-H."/>
            <person name="Kim D."/>
            <person name="Kim S."/>
            <person name="Ryu S."/>
            <person name="Song J.Y."/>
            <person name="Lee S.K."/>
        </authorList>
    </citation>
    <scope>NUCLEOTIDE SEQUENCE [LARGE SCALE GENOMIC DNA]</scope>
    <source>
        <tissue evidence="2">Muscle</tissue>
    </source>
</reference>
<name>A0A4Z2IJ26_9TELE</name>
<sequence length="140" mass="15649">MADVKRTRSLYGCERLFLSYENPTTWSQTPMGSTVFRSPDGPACRAALHILFAYLLKVNSLSGRRKNSAAVGRPGRTVTSSWSSPTPVAWEQDGGRRTREKSSSFPSALRVCQAVICHRLSPRRLLLLSHQEPEVNIDFI</sequence>
<feature type="region of interest" description="Disordered" evidence="1">
    <location>
        <begin position="66"/>
        <end position="102"/>
    </location>
</feature>
<dbReference type="Proteomes" id="UP000314294">
    <property type="component" value="Unassembled WGS sequence"/>
</dbReference>
<evidence type="ECO:0000256" key="1">
    <source>
        <dbReference type="SAM" id="MobiDB-lite"/>
    </source>
</evidence>
<proteinExistence type="predicted"/>
<evidence type="ECO:0000313" key="3">
    <source>
        <dbReference type="Proteomes" id="UP000314294"/>
    </source>
</evidence>
<organism evidence="2 3">
    <name type="scientific">Liparis tanakae</name>
    <name type="common">Tanaka's snailfish</name>
    <dbReference type="NCBI Taxonomy" id="230148"/>
    <lineage>
        <taxon>Eukaryota</taxon>
        <taxon>Metazoa</taxon>
        <taxon>Chordata</taxon>
        <taxon>Craniata</taxon>
        <taxon>Vertebrata</taxon>
        <taxon>Euteleostomi</taxon>
        <taxon>Actinopterygii</taxon>
        <taxon>Neopterygii</taxon>
        <taxon>Teleostei</taxon>
        <taxon>Neoteleostei</taxon>
        <taxon>Acanthomorphata</taxon>
        <taxon>Eupercaria</taxon>
        <taxon>Perciformes</taxon>
        <taxon>Cottioidei</taxon>
        <taxon>Cottales</taxon>
        <taxon>Liparidae</taxon>
        <taxon>Liparis</taxon>
    </lineage>
</organism>
<gene>
    <name evidence="2" type="ORF">EYF80_011885</name>
</gene>
<protein>
    <submittedName>
        <fullName evidence="2">Uncharacterized protein</fullName>
    </submittedName>
</protein>
<keyword evidence="3" id="KW-1185">Reference proteome</keyword>
<feature type="compositionally biased region" description="Low complexity" evidence="1">
    <location>
        <begin position="77"/>
        <end position="88"/>
    </location>
</feature>
<feature type="compositionally biased region" description="Basic and acidic residues" evidence="1">
    <location>
        <begin position="93"/>
        <end position="102"/>
    </location>
</feature>
<comment type="caution">
    <text evidence="2">The sequence shown here is derived from an EMBL/GenBank/DDBJ whole genome shotgun (WGS) entry which is preliminary data.</text>
</comment>
<accession>A0A4Z2IJ26</accession>
<evidence type="ECO:0000313" key="2">
    <source>
        <dbReference type="EMBL" id="TNN77828.1"/>
    </source>
</evidence>
<dbReference type="EMBL" id="SRLO01000079">
    <property type="protein sequence ID" value="TNN77828.1"/>
    <property type="molecule type" value="Genomic_DNA"/>
</dbReference>